<proteinExistence type="predicted"/>
<protein>
    <submittedName>
        <fullName evidence="1">Uncharacterized protein</fullName>
    </submittedName>
</protein>
<organism evidence="1">
    <name type="scientific">Salvia splendens</name>
    <name type="common">Scarlet sage</name>
    <dbReference type="NCBI Taxonomy" id="180675"/>
    <lineage>
        <taxon>Eukaryota</taxon>
        <taxon>Viridiplantae</taxon>
        <taxon>Streptophyta</taxon>
        <taxon>Embryophyta</taxon>
        <taxon>Tracheophyta</taxon>
        <taxon>Spermatophyta</taxon>
        <taxon>Magnoliopsida</taxon>
        <taxon>eudicotyledons</taxon>
        <taxon>Gunneridae</taxon>
        <taxon>Pentapetalae</taxon>
        <taxon>asterids</taxon>
        <taxon>lamiids</taxon>
        <taxon>Lamiales</taxon>
        <taxon>Lamiaceae</taxon>
        <taxon>Nepetoideae</taxon>
        <taxon>Mentheae</taxon>
        <taxon>Salviinae</taxon>
        <taxon>Salvia</taxon>
        <taxon>Salvia subgen. Calosphace</taxon>
        <taxon>core Calosphace</taxon>
    </lineage>
</organism>
<dbReference type="AlphaFoldDB" id="A0A8X8WF90"/>
<evidence type="ECO:0000313" key="2">
    <source>
        <dbReference type="Proteomes" id="UP000298416"/>
    </source>
</evidence>
<reference evidence="1" key="1">
    <citation type="submission" date="2018-01" db="EMBL/GenBank/DDBJ databases">
        <authorList>
            <person name="Mao J.F."/>
        </authorList>
    </citation>
    <scope>NUCLEOTIDE SEQUENCE</scope>
    <source>
        <strain evidence="1">Huo1</strain>
        <tissue evidence="1">Leaf</tissue>
    </source>
</reference>
<keyword evidence="2" id="KW-1185">Reference proteome</keyword>
<sequence length="71" mass="7600">MGGARNGDLGVLEEALCGCEVSLVERGVGGVAVDEFQGEADEDVSPRRNQSAKMRKKIVIEGMMIMMGEEI</sequence>
<comment type="caution">
    <text evidence="1">The sequence shown here is derived from an EMBL/GenBank/DDBJ whole genome shotgun (WGS) entry which is preliminary data.</text>
</comment>
<evidence type="ECO:0000313" key="1">
    <source>
        <dbReference type="EMBL" id="KAG6393862.1"/>
    </source>
</evidence>
<dbReference type="EMBL" id="PNBA02000017">
    <property type="protein sequence ID" value="KAG6393862.1"/>
    <property type="molecule type" value="Genomic_DNA"/>
</dbReference>
<dbReference type="Proteomes" id="UP000298416">
    <property type="component" value="Unassembled WGS sequence"/>
</dbReference>
<accession>A0A8X8WF90</accession>
<name>A0A8X8WF90_SALSN</name>
<gene>
    <name evidence="1" type="ORF">SASPL_144436</name>
</gene>
<reference evidence="1" key="2">
    <citation type="submission" date="2020-08" db="EMBL/GenBank/DDBJ databases">
        <title>Plant Genome Project.</title>
        <authorList>
            <person name="Zhang R.-G."/>
        </authorList>
    </citation>
    <scope>NUCLEOTIDE SEQUENCE</scope>
    <source>
        <strain evidence="1">Huo1</strain>
        <tissue evidence="1">Leaf</tissue>
    </source>
</reference>